<sequence>MGATTGRCMCGAVRFTAGQIGDYGICHCDACRRWTGSALHAVTVPEAEMRIDAGGDAIGTIRSSGWASRSFCTRCGAPLWYRLDHGTDGAGDFEVAIGLLERVEVPLEREIFVDRKPDCYEIAGDHPRLTEEETWARFGPKSADA</sequence>
<evidence type="ECO:0000256" key="1">
    <source>
        <dbReference type="ARBA" id="ARBA00005495"/>
    </source>
</evidence>
<gene>
    <name evidence="6" type="ORF">SAMN05421688_1612</name>
</gene>
<dbReference type="InterPro" id="IPR011057">
    <property type="entry name" value="Mss4-like_sf"/>
</dbReference>
<evidence type="ECO:0000256" key="2">
    <source>
        <dbReference type="ARBA" id="ARBA00022723"/>
    </source>
</evidence>
<keyword evidence="4" id="KW-0456">Lyase</keyword>
<dbReference type="Pfam" id="PF04828">
    <property type="entry name" value="GFA"/>
    <property type="match status" value="1"/>
</dbReference>
<dbReference type="PANTHER" id="PTHR33337">
    <property type="entry name" value="GFA DOMAIN-CONTAINING PROTEIN"/>
    <property type="match status" value="1"/>
</dbReference>
<evidence type="ECO:0000313" key="7">
    <source>
        <dbReference type="Proteomes" id="UP000198796"/>
    </source>
</evidence>
<evidence type="ECO:0000313" key="6">
    <source>
        <dbReference type="EMBL" id="SFA90254.1"/>
    </source>
</evidence>
<reference evidence="6 7" key="1">
    <citation type="submission" date="2016-10" db="EMBL/GenBank/DDBJ databases">
        <authorList>
            <person name="de Groot N.N."/>
        </authorList>
    </citation>
    <scope>NUCLEOTIDE SEQUENCE [LARGE SCALE GENOMIC DNA]</scope>
    <source>
        <strain evidence="6 7">DSM 29316</strain>
    </source>
</reference>
<evidence type="ECO:0000256" key="4">
    <source>
        <dbReference type="ARBA" id="ARBA00023239"/>
    </source>
</evidence>
<dbReference type="Proteomes" id="UP000198796">
    <property type="component" value="Unassembled WGS sequence"/>
</dbReference>
<dbReference type="PROSITE" id="PS51891">
    <property type="entry name" value="CENP_V_GFA"/>
    <property type="match status" value="1"/>
</dbReference>
<keyword evidence="3" id="KW-0862">Zinc</keyword>
<dbReference type="STRING" id="871651.SAMN05421688_1612"/>
<name>A0A1I0WNY2_9RHOB</name>
<dbReference type="Gene3D" id="3.90.1590.10">
    <property type="entry name" value="glutathione-dependent formaldehyde- activating enzyme (gfa)"/>
    <property type="match status" value="1"/>
</dbReference>
<dbReference type="EMBL" id="FOJU01000002">
    <property type="protein sequence ID" value="SFA90254.1"/>
    <property type="molecule type" value="Genomic_DNA"/>
</dbReference>
<feature type="domain" description="CENP-V/GFA" evidence="5">
    <location>
        <begin position="4"/>
        <end position="121"/>
    </location>
</feature>
<evidence type="ECO:0000256" key="3">
    <source>
        <dbReference type="ARBA" id="ARBA00022833"/>
    </source>
</evidence>
<dbReference type="GO" id="GO:0046872">
    <property type="term" value="F:metal ion binding"/>
    <property type="evidence" value="ECO:0007669"/>
    <property type="project" value="UniProtKB-KW"/>
</dbReference>
<dbReference type="AlphaFoldDB" id="A0A1I0WNY2"/>
<comment type="similarity">
    <text evidence="1">Belongs to the Gfa family.</text>
</comment>
<dbReference type="GO" id="GO:0016846">
    <property type="term" value="F:carbon-sulfur lyase activity"/>
    <property type="evidence" value="ECO:0007669"/>
    <property type="project" value="InterPro"/>
</dbReference>
<evidence type="ECO:0000259" key="5">
    <source>
        <dbReference type="PROSITE" id="PS51891"/>
    </source>
</evidence>
<organism evidence="6 7">
    <name type="scientific">Poseidonocella pacifica</name>
    <dbReference type="NCBI Taxonomy" id="871651"/>
    <lineage>
        <taxon>Bacteria</taxon>
        <taxon>Pseudomonadati</taxon>
        <taxon>Pseudomonadota</taxon>
        <taxon>Alphaproteobacteria</taxon>
        <taxon>Rhodobacterales</taxon>
        <taxon>Roseobacteraceae</taxon>
        <taxon>Poseidonocella</taxon>
    </lineage>
</organism>
<proteinExistence type="inferred from homology"/>
<protein>
    <submittedName>
        <fullName evidence="6">Uncharacterized conserved protein</fullName>
    </submittedName>
</protein>
<accession>A0A1I0WNY2</accession>
<dbReference type="SUPFAM" id="SSF51316">
    <property type="entry name" value="Mss4-like"/>
    <property type="match status" value="1"/>
</dbReference>
<keyword evidence="7" id="KW-1185">Reference proteome</keyword>
<dbReference type="InterPro" id="IPR006913">
    <property type="entry name" value="CENP-V/GFA"/>
</dbReference>
<dbReference type="PANTHER" id="PTHR33337:SF40">
    <property type="entry name" value="CENP-V_GFA DOMAIN-CONTAINING PROTEIN-RELATED"/>
    <property type="match status" value="1"/>
</dbReference>
<dbReference type="RefSeq" id="WP_245752546.1">
    <property type="nucleotide sequence ID" value="NZ_FOJU01000002.1"/>
</dbReference>
<keyword evidence="2" id="KW-0479">Metal-binding</keyword>